<dbReference type="InterPro" id="IPR012902">
    <property type="entry name" value="N_methyl_site"/>
</dbReference>
<evidence type="ECO:0000313" key="3">
    <source>
        <dbReference type="Proteomes" id="UP001194469"/>
    </source>
</evidence>
<proteinExistence type="predicted"/>
<dbReference type="Proteomes" id="UP001194469">
    <property type="component" value="Unassembled WGS sequence"/>
</dbReference>
<dbReference type="PROSITE" id="PS00409">
    <property type="entry name" value="PROKAR_NTER_METHYL"/>
    <property type="match status" value="1"/>
</dbReference>
<keyword evidence="1" id="KW-0472">Membrane</keyword>
<reference evidence="2 3" key="1">
    <citation type="submission" date="2019-08" db="EMBL/GenBank/DDBJ databases">
        <authorList>
            <person name="Luo N."/>
        </authorList>
    </citation>
    <scope>NUCLEOTIDE SEQUENCE [LARGE SCALE GENOMIC DNA]</scope>
    <source>
        <strain evidence="2 3">NCIMB 9442</strain>
    </source>
</reference>
<evidence type="ECO:0000256" key="1">
    <source>
        <dbReference type="SAM" id="Phobius"/>
    </source>
</evidence>
<dbReference type="InterPro" id="IPR045584">
    <property type="entry name" value="Pilin-like"/>
</dbReference>
<dbReference type="SUPFAM" id="SSF54523">
    <property type="entry name" value="Pili subunits"/>
    <property type="match status" value="1"/>
</dbReference>
<keyword evidence="3" id="KW-1185">Reference proteome</keyword>
<dbReference type="RefSeq" id="WP_196607909.1">
    <property type="nucleotide sequence ID" value="NZ_VRYY01000019.1"/>
</dbReference>
<feature type="transmembrane region" description="Helical" evidence="1">
    <location>
        <begin position="19"/>
        <end position="41"/>
    </location>
</feature>
<keyword evidence="1" id="KW-0812">Transmembrane</keyword>
<dbReference type="NCBIfam" id="TIGR02532">
    <property type="entry name" value="IV_pilin_GFxxxE"/>
    <property type="match status" value="1"/>
</dbReference>
<dbReference type="Gene3D" id="3.30.700.10">
    <property type="entry name" value="Glycoprotein, Type 4 Pilin"/>
    <property type="match status" value="1"/>
</dbReference>
<sequence>MNSTQATDSGNHGFTLLEIIITIIVIALLGTMMLPLSGAALRGSAQSMITTENETRLLRVVENMNADYRRTFMDPSGSGNPLATFFTAVGNVGNHPTSTYGAYNLVEKRYIQFNANHGEVTGGTNLLKLTLELDNTRVTCLFGQ</sequence>
<protein>
    <submittedName>
        <fullName evidence="2">Prepilin-type N-terminal cleavage/methylation domain-containing protein</fullName>
    </submittedName>
</protein>
<accession>A0ABS0IZN0</accession>
<keyword evidence="1" id="KW-1133">Transmembrane helix</keyword>
<dbReference type="EMBL" id="VRYY01000019">
    <property type="protein sequence ID" value="MBG3875633.1"/>
    <property type="molecule type" value="Genomic_DNA"/>
</dbReference>
<organism evidence="2 3">
    <name type="scientific">Nitratidesulfovibrio oxamicus</name>
    <dbReference type="NCBI Taxonomy" id="32016"/>
    <lineage>
        <taxon>Bacteria</taxon>
        <taxon>Pseudomonadati</taxon>
        <taxon>Thermodesulfobacteriota</taxon>
        <taxon>Desulfovibrionia</taxon>
        <taxon>Desulfovibrionales</taxon>
        <taxon>Desulfovibrionaceae</taxon>
        <taxon>Nitratidesulfovibrio</taxon>
    </lineage>
</organism>
<gene>
    <name evidence="2" type="ORF">FVW20_00970</name>
</gene>
<name>A0ABS0IZN0_9BACT</name>
<evidence type="ECO:0000313" key="2">
    <source>
        <dbReference type="EMBL" id="MBG3875633.1"/>
    </source>
</evidence>
<comment type="caution">
    <text evidence="2">The sequence shown here is derived from an EMBL/GenBank/DDBJ whole genome shotgun (WGS) entry which is preliminary data.</text>
</comment>
<dbReference type="Pfam" id="PF07963">
    <property type="entry name" value="N_methyl"/>
    <property type="match status" value="1"/>
</dbReference>